<sequence>MAADVSSLVRVLSGYKDDQHGTKMGNDSTAAEKSTALITRDLLGGSISSSSSSSSSKLVSDAQELDLDLQVPSGWEKRLDLKSGKVYLQRCSATNSSFEQNRHYQTNPTVPKLQDLNFPASPSKTPLNLFDDTSLELKLVSHSSPSPPSTSPNYQSVCTLDKVKSALERAEKEPSAVAAAAAKRRSSSTTATTLWKSASSPSYSSSSSSMKEAQEEECHDEKMMHSSPFAAGCPGCLSYVLIMKNNPKCPRCNSVIPLPLMKKPRIDLNMTI</sequence>
<dbReference type="Gramene" id="FCD_00012460-RA">
    <property type="protein sequence ID" value="FCD_00012460-RA:cds"/>
    <property type="gene ID" value="FCD_00012460"/>
</dbReference>
<keyword evidence="4" id="KW-1185">Reference proteome</keyword>
<evidence type="ECO:0000313" key="4">
    <source>
        <dbReference type="Proteomes" id="UP001187192"/>
    </source>
</evidence>
<name>A0AA88DHC1_FICCA</name>
<evidence type="ECO:0000256" key="1">
    <source>
        <dbReference type="SAM" id="MobiDB-lite"/>
    </source>
</evidence>
<dbReference type="InterPro" id="IPR055281">
    <property type="entry name" value="GIR1-2/SIED1"/>
</dbReference>
<dbReference type="InterPro" id="IPR056440">
    <property type="entry name" value="Zn-ribbon_GIR1"/>
</dbReference>
<feature type="domain" description="GIR1-like zinc ribbon" evidence="2">
    <location>
        <begin position="231"/>
        <end position="258"/>
    </location>
</feature>
<organism evidence="3 4">
    <name type="scientific">Ficus carica</name>
    <name type="common">Common fig</name>
    <dbReference type="NCBI Taxonomy" id="3494"/>
    <lineage>
        <taxon>Eukaryota</taxon>
        <taxon>Viridiplantae</taxon>
        <taxon>Streptophyta</taxon>
        <taxon>Embryophyta</taxon>
        <taxon>Tracheophyta</taxon>
        <taxon>Spermatophyta</taxon>
        <taxon>Magnoliopsida</taxon>
        <taxon>eudicotyledons</taxon>
        <taxon>Gunneridae</taxon>
        <taxon>Pentapetalae</taxon>
        <taxon>rosids</taxon>
        <taxon>fabids</taxon>
        <taxon>Rosales</taxon>
        <taxon>Moraceae</taxon>
        <taxon>Ficeae</taxon>
        <taxon>Ficus</taxon>
    </lineage>
</organism>
<reference evidence="3" key="1">
    <citation type="submission" date="2023-07" db="EMBL/GenBank/DDBJ databases">
        <title>draft genome sequence of fig (Ficus carica).</title>
        <authorList>
            <person name="Takahashi T."/>
            <person name="Nishimura K."/>
        </authorList>
    </citation>
    <scope>NUCLEOTIDE SEQUENCE</scope>
</reference>
<protein>
    <recommendedName>
        <fullName evidence="2">GIR1-like zinc ribbon domain-containing protein</fullName>
    </recommendedName>
</protein>
<feature type="compositionally biased region" description="Low complexity" evidence="1">
    <location>
        <begin position="189"/>
        <end position="209"/>
    </location>
</feature>
<dbReference type="Pfam" id="PF24747">
    <property type="entry name" value="Zn-ribbon_GIR1"/>
    <property type="match status" value="1"/>
</dbReference>
<dbReference type="Proteomes" id="UP001187192">
    <property type="component" value="Unassembled WGS sequence"/>
</dbReference>
<dbReference type="EMBL" id="BTGU01000064">
    <property type="protein sequence ID" value="GMN56502.1"/>
    <property type="molecule type" value="Genomic_DNA"/>
</dbReference>
<feature type="region of interest" description="Disordered" evidence="1">
    <location>
        <begin position="189"/>
        <end position="219"/>
    </location>
</feature>
<dbReference type="AlphaFoldDB" id="A0AA88DHC1"/>
<dbReference type="PANTHER" id="PTHR33177">
    <property type="entry name" value="PUTATIVE-RELATED"/>
    <property type="match status" value="1"/>
</dbReference>
<gene>
    <name evidence="3" type="ORF">TIFTF001_025612</name>
</gene>
<comment type="caution">
    <text evidence="3">The sequence shown here is derived from an EMBL/GenBank/DDBJ whole genome shotgun (WGS) entry which is preliminary data.</text>
</comment>
<dbReference type="PANTHER" id="PTHR33177:SF24">
    <property type="entry name" value="FILAMENTOUS HEMAGGLUTININ TRANSPORTER"/>
    <property type="match status" value="1"/>
</dbReference>
<proteinExistence type="predicted"/>
<evidence type="ECO:0000313" key="3">
    <source>
        <dbReference type="EMBL" id="GMN56502.1"/>
    </source>
</evidence>
<evidence type="ECO:0000259" key="2">
    <source>
        <dbReference type="Pfam" id="PF24747"/>
    </source>
</evidence>
<accession>A0AA88DHC1</accession>